<dbReference type="PATRIC" id="fig|29536.5.peg.214"/>
<evidence type="ECO:0000313" key="4">
    <source>
        <dbReference type="Proteomes" id="UP000093807"/>
    </source>
</evidence>
<dbReference type="Pfam" id="PF13635">
    <property type="entry name" value="DUF4143"/>
    <property type="match status" value="1"/>
</dbReference>
<dbReference type="InterPro" id="IPR041682">
    <property type="entry name" value="AAA_14"/>
</dbReference>
<evidence type="ECO:0000259" key="2">
    <source>
        <dbReference type="Pfam" id="PF13635"/>
    </source>
</evidence>
<reference evidence="3 4" key="1">
    <citation type="submission" date="2016-06" db="EMBL/GenBank/DDBJ databases">
        <title>Draft genome sequence of Flavobacterium succinicans strain DD5b.</title>
        <authorList>
            <person name="Poehlein A."/>
            <person name="Daniel R."/>
            <person name="Simeonova D.D."/>
        </authorList>
    </citation>
    <scope>NUCLEOTIDE SEQUENCE [LARGE SCALE GENOMIC DNA]</scope>
    <source>
        <strain evidence="3 4">DD5b</strain>
    </source>
</reference>
<evidence type="ECO:0008006" key="5">
    <source>
        <dbReference type="Google" id="ProtNLM"/>
    </source>
</evidence>
<protein>
    <recommendedName>
        <fullName evidence="5">AAA+ ATPase domain-containing protein</fullName>
    </recommendedName>
</protein>
<feature type="domain" description="DUF4143" evidence="2">
    <location>
        <begin position="181"/>
        <end position="336"/>
    </location>
</feature>
<dbReference type="RefSeq" id="WP_064714126.1">
    <property type="nucleotide sequence ID" value="NZ_JMTM01000007.1"/>
</dbReference>
<sequence length="384" mass="43750">MRDFIQRKIEATIQQYLKIFPVVAVLGPRQCGKSTLVKNLSQHWGASLFLDLQYDADLGKLDQPTFFFASNADKIICLDEIQLVPQLFSVLRSVVDQNRQNGKFVLLGSASRDLIQHTSESLAGRIGMVYLSPFTLNELDDLQDFDLKKFWLRGGFPDSYLADSDDFSGIWRDNFIKTFVERDIPQLGFQIPALQLRRFLMMCAHHQGQLINYSKLGESLGLTHPTIRRYVDLLEHTFILRTLPPYEVNVKKRLVKAPKVFVRDSGLLHQLLAISDFNALLGHPIFGASWEAVVIENILVNYPDWDCYFYRTATGDELDLVLEKGMQRLAIECKASTVPNLTKGFYRALEVVQPQQTFVIIPAPVSYEIAPNITVCGLSEFLKR</sequence>
<organism evidence="3 4">
    <name type="scientific">Flavobacterium succinicans</name>
    <dbReference type="NCBI Taxonomy" id="29536"/>
    <lineage>
        <taxon>Bacteria</taxon>
        <taxon>Pseudomonadati</taxon>
        <taxon>Bacteroidota</taxon>
        <taxon>Flavobacteriia</taxon>
        <taxon>Flavobacteriales</taxon>
        <taxon>Flavobacteriaceae</taxon>
        <taxon>Flavobacterium</taxon>
    </lineage>
</organism>
<name>A0A199XVX1_9FLAO</name>
<dbReference type="Proteomes" id="UP000093807">
    <property type="component" value="Unassembled WGS sequence"/>
</dbReference>
<evidence type="ECO:0000259" key="1">
    <source>
        <dbReference type="Pfam" id="PF13173"/>
    </source>
</evidence>
<proteinExistence type="predicted"/>
<dbReference type="Pfam" id="PF13173">
    <property type="entry name" value="AAA_14"/>
    <property type="match status" value="1"/>
</dbReference>
<gene>
    <name evidence="3" type="ORF">FLB_02050</name>
</gene>
<dbReference type="SUPFAM" id="SSF52540">
    <property type="entry name" value="P-loop containing nucleoside triphosphate hydrolases"/>
    <property type="match status" value="1"/>
</dbReference>
<keyword evidence="4" id="KW-1185">Reference proteome</keyword>
<dbReference type="PANTHER" id="PTHR43566">
    <property type="entry name" value="CONSERVED PROTEIN"/>
    <property type="match status" value="1"/>
</dbReference>
<evidence type="ECO:0000313" key="3">
    <source>
        <dbReference type="EMBL" id="OAZ05406.1"/>
    </source>
</evidence>
<dbReference type="EMBL" id="JMTM01000007">
    <property type="protein sequence ID" value="OAZ05406.1"/>
    <property type="molecule type" value="Genomic_DNA"/>
</dbReference>
<comment type="caution">
    <text evidence="3">The sequence shown here is derived from an EMBL/GenBank/DDBJ whole genome shotgun (WGS) entry which is preliminary data.</text>
</comment>
<dbReference type="OrthoDB" id="9778168at2"/>
<dbReference type="AlphaFoldDB" id="A0A199XVX1"/>
<accession>A0A199XVX1</accession>
<dbReference type="InterPro" id="IPR025420">
    <property type="entry name" value="DUF4143"/>
</dbReference>
<feature type="domain" description="AAA" evidence="1">
    <location>
        <begin position="21"/>
        <end position="139"/>
    </location>
</feature>
<dbReference type="InterPro" id="IPR027417">
    <property type="entry name" value="P-loop_NTPase"/>
</dbReference>
<dbReference type="PANTHER" id="PTHR43566:SF2">
    <property type="entry name" value="DUF4143 DOMAIN-CONTAINING PROTEIN"/>
    <property type="match status" value="1"/>
</dbReference>